<dbReference type="OrthoDB" id="9800356at2"/>
<dbReference type="EMBL" id="DF968182">
    <property type="protein sequence ID" value="GAP42694.1"/>
    <property type="molecule type" value="Genomic_DNA"/>
</dbReference>
<evidence type="ECO:0000259" key="2">
    <source>
        <dbReference type="Pfam" id="PF07085"/>
    </source>
</evidence>
<evidence type="ECO:0000256" key="1">
    <source>
        <dbReference type="ARBA" id="ARBA00011643"/>
    </source>
</evidence>
<keyword evidence="4" id="KW-1185">Reference proteome</keyword>
<dbReference type="InterPro" id="IPR028979">
    <property type="entry name" value="Ser_kin/Pase_Hpr-like_N_sf"/>
</dbReference>
<gene>
    <name evidence="3" type="ORF">TBC1_11831</name>
</gene>
<reference evidence="3" key="1">
    <citation type="journal article" date="2015" name="Genome Announc.">
        <title>Draft Genome Sequence of Bacteroidales Strain TBC1, a Novel Isolate from a Methanogenic Wastewater Treatment System.</title>
        <authorList>
            <person name="Tourlousse D.M."/>
            <person name="Matsuura N."/>
            <person name="Sun L."/>
            <person name="Toyonaga M."/>
            <person name="Kuroda K."/>
            <person name="Ohashi A."/>
            <person name="Cruz R."/>
            <person name="Yamaguchi T."/>
            <person name="Sekiguchi Y."/>
        </authorList>
    </citation>
    <scope>NUCLEOTIDE SEQUENCE [LARGE SCALE GENOMIC DNA]</scope>
    <source>
        <strain evidence="3">TBC1</strain>
    </source>
</reference>
<organism evidence="3">
    <name type="scientific">Lentimicrobium saccharophilum</name>
    <dbReference type="NCBI Taxonomy" id="1678841"/>
    <lineage>
        <taxon>Bacteria</taxon>
        <taxon>Pseudomonadati</taxon>
        <taxon>Bacteroidota</taxon>
        <taxon>Bacteroidia</taxon>
        <taxon>Bacteroidales</taxon>
        <taxon>Lentimicrobiaceae</taxon>
        <taxon>Lentimicrobium</taxon>
    </lineage>
</organism>
<proteinExistence type="predicted"/>
<dbReference type="Proteomes" id="UP000053091">
    <property type="component" value="Unassembled WGS sequence"/>
</dbReference>
<evidence type="ECO:0000313" key="3">
    <source>
        <dbReference type="EMBL" id="GAP42694.1"/>
    </source>
</evidence>
<dbReference type="RefSeq" id="WP_062038890.1">
    <property type="nucleotide sequence ID" value="NZ_DF968182.1"/>
</dbReference>
<dbReference type="STRING" id="1678841.TBC1_11831"/>
<evidence type="ECO:0000313" key="4">
    <source>
        <dbReference type="Proteomes" id="UP000053091"/>
    </source>
</evidence>
<feature type="domain" description="DRTGG" evidence="2">
    <location>
        <begin position="32"/>
        <end position="105"/>
    </location>
</feature>
<comment type="subunit">
    <text evidence="1">Homohexamer.</text>
</comment>
<dbReference type="InterPro" id="IPR010766">
    <property type="entry name" value="DRTGG"/>
</dbReference>
<protein>
    <submittedName>
        <fullName evidence="3">Protein containing DRTGG domain</fullName>
    </submittedName>
</protein>
<dbReference type="Gene3D" id="3.40.1390.20">
    <property type="entry name" value="HprK N-terminal domain-like"/>
    <property type="match status" value="1"/>
</dbReference>
<dbReference type="PATRIC" id="fig|1678841.3.peg.941"/>
<dbReference type="SUPFAM" id="SSF75138">
    <property type="entry name" value="HprK N-terminal domain-like"/>
    <property type="match status" value="1"/>
</dbReference>
<name>A0A0S7C072_9BACT</name>
<sequence length="111" mass="11811">MKVREVAEKLGLTVISGAAGLDNEINEGYSSDLLSDVMGSAGSGDIWITLQTHKNVMAIASLKDLAAVILVKGFAPDPDMAEQSDEESIPVLGTSEDTFTINGRLYNLLKQ</sequence>
<accession>A0A0S7C072</accession>
<dbReference type="AlphaFoldDB" id="A0A0S7C072"/>
<dbReference type="Pfam" id="PF07085">
    <property type="entry name" value="DRTGG"/>
    <property type="match status" value="1"/>
</dbReference>